<gene>
    <name evidence="6" type="ORF">DIS24_g767</name>
</gene>
<evidence type="ECO:0000313" key="7">
    <source>
        <dbReference type="Proteomes" id="UP001175001"/>
    </source>
</evidence>
<proteinExistence type="inferred from homology"/>
<dbReference type="InterPro" id="IPR029058">
    <property type="entry name" value="AB_hydrolase_fold"/>
</dbReference>
<keyword evidence="7" id="KW-1185">Reference proteome</keyword>
<dbReference type="Proteomes" id="UP001175001">
    <property type="component" value="Unassembled WGS sequence"/>
</dbReference>
<dbReference type="GO" id="GO:0005811">
    <property type="term" value="C:lipid droplet"/>
    <property type="evidence" value="ECO:0007669"/>
    <property type="project" value="UniProtKB-SubCell"/>
</dbReference>
<dbReference type="SUPFAM" id="SSF53474">
    <property type="entry name" value="alpha/beta-Hydrolases"/>
    <property type="match status" value="1"/>
</dbReference>
<dbReference type="GO" id="GO:0019915">
    <property type="term" value="P:lipid storage"/>
    <property type="evidence" value="ECO:0007669"/>
    <property type="project" value="InterPro"/>
</dbReference>
<protein>
    <recommendedName>
        <fullName evidence="8">Lipid droplet-associated hydrolase</fullName>
    </recommendedName>
</protein>
<dbReference type="EMBL" id="JAUJDW010000002">
    <property type="protein sequence ID" value="KAK0664225.1"/>
    <property type="molecule type" value="Genomic_DNA"/>
</dbReference>
<dbReference type="Pfam" id="PF10230">
    <property type="entry name" value="LIDHydrolase"/>
    <property type="match status" value="1"/>
</dbReference>
<evidence type="ECO:0000256" key="2">
    <source>
        <dbReference type="ARBA" id="ARBA00008300"/>
    </source>
</evidence>
<evidence type="ECO:0000313" key="6">
    <source>
        <dbReference type="EMBL" id="KAK0664225.1"/>
    </source>
</evidence>
<evidence type="ECO:0000256" key="5">
    <source>
        <dbReference type="SAM" id="MobiDB-lite"/>
    </source>
</evidence>
<comment type="similarity">
    <text evidence="2">Belongs to the AB hydrolase superfamily. LDAH family.</text>
</comment>
<keyword evidence="4" id="KW-0378">Hydrolase</keyword>
<evidence type="ECO:0000256" key="4">
    <source>
        <dbReference type="ARBA" id="ARBA00022801"/>
    </source>
</evidence>
<comment type="subcellular location">
    <subcellularLocation>
        <location evidence="1">Lipid droplet</location>
    </subcellularLocation>
</comment>
<dbReference type="GO" id="GO:0016298">
    <property type="term" value="F:lipase activity"/>
    <property type="evidence" value="ECO:0007669"/>
    <property type="project" value="InterPro"/>
</dbReference>
<dbReference type="PANTHER" id="PTHR13390">
    <property type="entry name" value="LIPASE"/>
    <property type="match status" value="1"/>
</dbReference>
<dbReference type="AlphaFoldDB" id="A0AA40D8B9"/>
<accession>A0AA40D8B9</accession>
<keyword evidence="3" id="KW-0551">Lipid droplet</keyword>
<organism evidence="6 7">
    <name type="scientific">Lasiodiplodia hormozganensis</name>
    <dbReference type="NCBI Taxonomy" id="869390"/>
    <lineage>
        <taxon>Eukaryota</taxon>
        <taxon>Fungi</taxon>
        <taxon>Dikarya</taxon>
        <taxon>Ascomycota</taxon>
        <taxon>Pezizomycotina</taxon>
        <taxon>Dothideomycetes</taxon>
        <taxon>Dothideomycetes incertae sedis</taxon>
        <taxon>Botryosphaeriales</taxon>
        <taxon>Botryosphaeriaceae</taxon>
        <taxon>Lasiodiplodia</taxon>
    </lineage>
</organism>
<dbReference type="Gene3D" id="3.40.50.1820">
    <property type="entry name" value="alpha/beta hydrolase"/>
    <property type="match status" value="1"/>
</dbReference>
<comment type="caution">
    <text evidence="6">The sequence shown here is derived from an EMBL/GenBank/DDBJ whole genome shotgun (WGS) entry which is preliminary data.</text>
</comment>
<evidence type="ECO:0008006" key="8">
    <source>
        <dbReference type="Google" id="ProtNLM"/>
    </source>
</evidence>
<name>A0AA40D8B9_9PEZI</name>
<feature type="region of interest" description="Disordered" evidence="5">
    <location>
        <begin position="1"/>
        <end position="20"/>
    </location>
</feature>
<evidence type="ECO:0000256" key="3">
    <source>
        <dbReference type="ARBA" id="ARBA00022677"/>
    </source>
</evidence>
<evidence type="ECO:0000256" key="1">
    <source>
        <dbReference type="ARBA" id="ARBA00004502"/>
    </source>
</evidence>
<dbReference type="PANTHER" id="PTHR13390:SF0">
    <property type="entry name" value="LIPID DROPLET-ASSOCIATED HYDROLASE"/>
    <property type="match status" value="1"/>
</dbReference>
<dbReference type="InterPro" id="IPR019363">
    <property type="entry name" value="LDAH"/>
</dbReference>
<reference evidence="6" key="1">
    <citation type="submission" date="2023-06" db="EMBL/GenBank/DDBJ databases">
        <title>Multi-omics analyses reveal the molecular pathogenesis toolkit of Lasiodiplodia hormozganensis, a cross-kingdom pathogen.</title>
        <authorList>
            <person name="Felix C."/>
            <person name="Meneses R."/>
            <person name="Goncalves M.F.M."/>
            <person name="Tilleman L."/>
            <person name="Duarte A.S."/>
            <person name="Jorrin-Novo J.V."/>
            <person name="Van De Peer Y."/>
            <person name="Deforce D."/>
            <person name="Van Nieuwerburgh F."/>
            <person name="Esteves A.C."/>
            <person name="Alves A."/>
        </authorList>
    </citation>
    <scope>NUCLEOTIDE SEQUENCE</scope>
    <source>
        <strain evidence="6">CBS 339.90</strain>
    </source>
</reference>
<sequence>MSSSLQQIISLPAPSSEGSSNTQQYLIFFVPGSPGPAAYYRSFLSSLHASLHDGSTTKRATFEILAESLSGPGAGADELPSVSSMTSGVEHMEAVLLDRVSTLASGREGNTPVKVIMVGHCAGAYVVLELLKRWQQDASHEKGYGFTVAGTVCLFPSVAMKTVGGAVSQTVLTLLSNSALFVHHSVKLLLFLVPSAVIDTLLRSTTGLSGNAAKVTKEMMGSQWGIYQALTLWRSQMEDQKSGRWDDAIYSSNSAPTSPTYMLFGQNEGEPEVGRGHGRLDPVAGINKSQLPNHFFTTQKDSETVASLVKEYIGEIVKQDNSI</sequence>